<dbReference type="eggNOG" id="COG2992">
    <property type="taxonomic scope" value="Bacteria"/>
</dbReference>
<dbReference type="Pfam" id="PF01832">
    <property type="entry name" value="Glucosaminidase"/>
    <property type="match status" value="1"/>
</dbReference>
<name>A0A0A7ELX0_9GAMM</name>
<reference evidence="2 3" key="1">
    <citation type="submission" date="2014-11" db="EMBL/GenBank/DDBJ databases">
        <title>Complete Genome Sequence of Pseudoalteromonas sp. Strain OCN003 Isolated from Kaneohe Bay, Oahu, Hawaii.</title>
        <authorList>
            <person name="Beurmann S."/>
            <person name="Videau P."/>
            <person name="Ushijima B."/>
            <person name="Smith A.M."/>
            <person name="Aeby G.S."/>
            <person name="Callahan S.M."/>
            <person name="Belcaid M."/>
        </authorList>
    </citation>
    <scope>NUCLEOTIDE SEQUENCE [LARGE SCALE GENOMIC DNA]</scope>
    <source>
        <strain evidence="2 3">OCN003</strain>
    </source>
</reference>
<proteinExistence type="predicted"/>
<sequence length="263" mass="29771">MLVALFVLAVSVAGYLYYFSIADYHRLPKVESAIQAPLKQLPNFSQYTDVKAKKDKFFAMLYPILANENQHVLVLRKAIIELETLTELNEQQLKWLSDVATFYKVDSTLPHEQQFSTLLRRIDIVPISLALTQAAIESGWGTSRFAQQANNLFGQWCFTKGCGVVPSARDSGKGHEVATFPTVNHAVRAYIRNLNTHPAYNQLRKERAKIRTNGEIITGIALAPALINYSEEGALYVNKVVKFIKQNKLQRFNQQFNHSPLSK</sequence>
<dbReference type="EMBL" id="CP009889">
    <property type="protein sequence ID" value="AIY67665.1"/>
    <property type="molecule type" value="Genomic_DNA"/>
</dbReference>
<dbReference type="HOGENOM" id="CLU_061344_1_0_6"/>
<dbReference type="PANTHER" id="PTHR40572:SF1">
    <property type="entry name" value="PROTEIN BAX"/>
    <property type="match status" value="1"/>
</dbReference>
<dbReference type="SMART" id="SM00047">
    <property type="entry name" value="LYZ2"/>
    <property type="match status" value="1"/>
</dbReference>
<dbReference type="KEGG" id="pseo:OM33_17030"/>
<evidence type="ECO:0000313" key="2">
    <source>
        <dbReference type="EMBL" id="AIY67665.1"/>
    </source>
</evidence>
<accession>A0A0A7ELX0</accession>
<dbReference type="Gene3D" id="1.10.530.10">
    <property type="match status" value="1"/>
</dbReference>
<dbReference type="GO" id="GO:0004040">
    <property type="term" value="F:amidase activity"/>
    <property type="evidence" value="ECO:0007669"/>
    <property type="project" value="InterPro"/>
</dbReference>
<feature type="domain" description="Mannosyl-glycoprotein endo-beta-N-acetylglucosamidase-like" evidence="1">
    <location>
        <begin position="101"/>
        <end position="237"/>
    </location>
</feature>
<organism evidence="2 3">
    <name type="scientific">Pseudoalteromonas piratica</name>
    <dbReference type="NCBI Taxonomy" id="1348114"/>
    <lineage>
        <taxon>Bacteria</taxon>
        <taxon>Pseudomonadati</taxon>
        <taxon>Pseudomonadota</taxon>
        <taxon>Gammaproteobacteria</taxon>
        <taxon>Alteromonadales</taxon>
        <taxon>Pseudoalteromonadaceae</taxon>
        <taxon>Pseudoalteromonas</taxon>
    </lineage>
</organism>
<dbReference type="PANTHER" id="PTHR40572">
    <property type="entry name" value="PROTEIN BAX"/>
    <property type="match status" value="1"/>
</dbReference>
<dbReference type="Proteomes" id="UP000030341">
    <property type="component" value="Chromosome 2"/>
</dbReference>
<protein>
    <recommendedName>
        <fullName evidence="1">Mannosyl-glycoprotein endo-beta-N-acetylglucosamidase-like domain-containing protein</fullName>
    </recommendedName>
</protein>
<evidence type="ECO:0000313" key="3">
    <source>
        <dbReference type="Proteomes" id="UP000030341"/>
    </source>
</evidence>
<keyword evidence="3" id="KW-1185">Reference proteome</keyword>
<gene>
    <name evidence="2" type="ORF">OM33_17030</name>
</gene>
<evidence type="ECO:0000259" key="1">
    <source>
        <dbReference type="SMART" id="SM00047"/>
    </source>
</evidence>
<dbReference type="STRING" id="1348114.OM33_17030"/>
<dbReference type="InterPro" id="IPR002901">
    <property type="entry name" value="MGlyc_endo_b_GlcNAc-like_dom"/>
</dbReference>
<dbReference type="AlphaFoldDB" id="A0A0A7ELX0"/>
<dbReference type="InterPro" id="IPR053195">
    <property type="entry name" value="Bax-like"/>
</dbReference>